<dbReference type="Gene3D" id="3.20.20.150">
    <property type="entry name" value="Divalent-metal-dependent TIM barrel enzymes"/>
    <property type="match status" value="1"/>
</dbReference>
<dbReference type="GO" id="GO:0005737">
    <property type="term" value="C:cytoplasm"/>
    <property type="evidence" value="ECO:0007669"/>
    <property type="project" value="UniProtKB-SubCell"/>
</dbReference>
<dbReference type="PANTHER" id="PTHR43489">
    <property type="entry name" value="ISOMERASE"/>
    <property type="match status" value="1"/>
</dbReference>
<gene>
    <name evidence="10" type="ORF">IAG03_07995</name>
</gene>
<evidence type="ECO:0000256" key="3">
    <source>
        <dbReference type="ARBA" id="ARBA00022490"/>
    </source>
</evidence>
<comment type="subcellular location">
    <subcellularLocation>
        <location evidence="1 8">Cytoplasm</location>
    </subcellularLocation>
</comment>
<dbReference type="Proteomes" id="UP000651482">
    <property type="component" value="Unassembled WGS sequence"/>
</dbReference>
<keyword evidence="5 7" id="KW-0413">Isomerase</keyword>
<comment type="subunit">
    <text evidence="8">Homotetramer.</text>
</comment>
<evidence type="ECO:0000256" key="4">
    <source>
        <dbReference type="ARBA" id="ARBA00022723"/>
    </source>
</evidence>
<evidence type="ECO:0000256" key="1">
    <source>
        <dbReference type="ARBA" id="ARBA00004496"/>
    </source>
</evidence>
<dbReference type="PRINTS" id="PR00688">
    <property type="entry name" value="XYLOSISMRASE"/>
</dbReference>
<dbReference type="InterPro" id="IPR013022">
    <property type="entry name" value="Xyl_isomerase-like_TIM-brl"/>
</dbReference>
<dbReference type="EMBL" id="JACRSN010000010">
    <property type="protein sequence ID" value="MBC8533945.1"/>
    <property type="molecule type" value="Genomic_DNA"/>
</dbReference>
<evidence type="ECO:0000256" key="2">
    <source>
        <dbReference type="ARBA" id="ARBA00018232"/>
    </source>
</evidence>
<dbReference type="InterPro" id="IPR050417">
    <property type="entry name" value="Sugar_Epim/Isomerase"/>
</dbReference>
<dbReference type="RefSeq" id="WP_249319599.1">
    <property type="nucleotide sequence ID" value="NZ_JACRSN010000010.1"/>
</dbReference>
<name>A0A926HSL1_9FIRM</name>
<evidence type="ECO:0000256" key="5">
    <source>
        <dbReference type="ARBA" id="ARBA00023235"/>
    </source>
</evidence>
<keyword evidence="11" id="KW-1185">Reference proteome</keyword>
<dbReference type="Pfam" id="PF01261">
    <property type="entry name" value="AP_endonuc_2"/>
    <property type="match status" value="1"/>
</dbReference>
<evidence type="ECO:0000256" key="8">
    <source>
        <dbReference type="RuleBase" id="RU000610"/>
    </source>
</evidence>
<keyword evidence="7" id="KW-0859">Xylose metabolism</keyword>
<comment type="similarity">
    <text evidence="7">Belongs to the xylose isomerase family.</text>
</comment>
<dbReference type="GO" id="GO:0042732">
    <property type="term" value="P:D-xylose metabolic process"/>
    <property type="evidence" value="ECO:0007669"/>
    <property type="project" value="UniProtKB-KW"/>
</dbReference>
<dbReference type="GO" id="GO:0009045">
    <property type="term" value="F:xylose isomerase activity"/>
    <property type="evidence" value="ECO:0007669"/>
    <property type="project" value="UniProtKB-EC"/>
</dbReference>
<feature type="domain" description="Xylose isomerase-like TIM barrel" evidence="9">
    <location>
        <begin position="32"/>
        <end position="285"/>
    </location>
</feature>
<organism evidence="10 11">
    <name type="scientific">Yeguia hominis</name>
    <dbReference type="NCBI Taxonomy" id="2763662"/>
    <lineage>
        <taxon>Bacteria</taxon>
        <taxon>Bacillati</taxon>
        <taxon>Bacillota</taxon>
        <taxon>Clostridia</taxon>
        <taxon>Eubacteriales</taxon>
        <taxon>Yeguiaceae</taxon>
        <taxon>Yeguia</taxon>
    </lineage>
</organism>
<dbReference type="PROSITE" id="PS51415">
    <property type="entry name" value="XYLOSE_ISOMERASE"/>
    <property type="match status" value="1"/>
</dbReference>
<evidence type="ECO:0000313" key="11">
    <source>
        <dbReference type="Proteomes" id="UP000651482"/>
    </source>
</evidence>
<proteinExistence type="inferred from homology"/>
<sequence>MKRSIILSNLGSCSDRYVTEGYDAPVSLKELFQQLKKLKGVDGVELVGTWHIRPNNTQEIKSMLEEVGLPVVSIIPDHFGTKYWGKGAFTAPDAAVRQEAIDSTLRICETAHALSCPVISIWNGQDGFDYPLQADYAALNEYLIQGLYALASREPDLMFALEYKPKEPRNHCSIPNVYSALYLAEKTGLPNVGVTVDFGHSLLAGENVSDAICVAQKHHRLAHIHINDNFRMWDDDLITGSVHTIEYLELFYWLQKIGYQGYLSIDQYPYREDSLQAAQQSLDWMTMLERTASRIDPEKMDAILKDQDAVASTRYIREILLGA</sequence>
<dbReference type="EC" id="5.3.1.5" evidence="7"/>
<dbReference type="PANTHER" id="PTHR43489:SF7">
    <property type="entry name" value="3-DEHYDRO-D-GULOSIDE 4-EPIMERASE-RELATED"/>
    <property type="match status" value="1"/>
</dbReference>
<comment type="catalytic activity">
    <reaction evidence="7">
        <text>alpha-D-xylose = alpha-D-xylulofuranose</text>
        <dbReference type="Rhea" id="RHEA:22816"/>
        <dbReference type="ChEBI" id="CHEBI:28518"/>
        <dbReference type="ChEBI" id="CHEBI:188998"/>
        <dbReference type="EC" id="5.3.1.5"/>
    </reaction>
</comment>
<dbReference type="InterPro" id="IPR036237">
    <property type="entry name" value="Xyl_isomerase-like_sf"/>
</dbReference>
<evidence type="ECO:0000313" key="10">
    <source>
        <dbReference type="EMBL" id="MBC8533945.1"/>
    </source>
</evidence>
<dbReference type="SUPFAM" id="SSF51658">
    <property type="entry name" value="Xylose isomerase-like"/>
    <property type="match status" value="1"/>
</dbReference>
<keyword evidence="6 7" id="KW-0119">Carbohydrate metabolism</keyword>
<keyword evidence="3" id="KW-0963">Cytoplasm</keyword>
<comment type="caution">
    <text evidence="10">The sequence shown here is derived from an EMBL/GenBank/DDBJ whole genome shotgun (WGS) entry which is preliminary data.</text>
</comment>
<protein>
    <recommendedName>
        <fullName evidence="2 7">Xylose isomerase</fullName>
        <ecNumber evidence="7">5.3.1.5</ecNumber>
    </recommendedName>
</protein>
<keyword evidence="4 7" id="KW-0479">Metal-binding</keyword>
<accession>A0A926HSL1</accession>
<evidence type="ECO:0000256" key="6">
    <source>
        <dbReference type="ARBA" id="ARBA00023277"/>
    </source>
</evidence>
<evidence type="ECO:0000259" key="9">
    <source>
        <dbReference type="Pfam" id="PF01261"/>
    </source>
</evidence>
<dbReference type="InterPro" id="IPR001998">
    <property type="entry name" value="Xylose_isomerase"/>
</dbReference>
<evidence type="ECO:0000256" key="7">
    <source>
        <dbReference type="RuleBase" id="RU000609"/>
    </source>
</evidence>
<dbReference type="AlphaFoldDB" id="A0A926HSL1"/>
<reference evidence="10" key="1">
    <citation type="submission" date="2020-08" db="EMBL/GenBank/DDBJ databases">
        <title>Genome public.</title>
        <authorList>
            <person name="Liu C."/>
            <person name="Sun Q."/>
        </authorList>
    </citation>
    <scope>NUCLEOTIDE SEQUENCE</scope>
    <source>
        <strain evidence="10">NSJ-40</strain>
    </source>
</reference>
<dbReference type="GO" id="GO:0046872">
    <property type="term" value="F:metal ion binding"/>
    <property type="evidence" value="ECO:0007669"/>
    <property type="project" value="UniProtKB-KW"/>
</dbReference>